<name>I1BIB2_RHIO9</name>
<evidence type="ECO:0000313" key="2">
    <source>
        <dbReference type="EMBL" id="EIE75942.1"/>
    </source>
</evidence>
<organism evidence="2 3">
    <name type="scientific">Rhizopus delemar (strain RA 99-880 / ATCC MYA-4621 / FGSC 9543 / NRRL 43880)</name>
    <name type="common">Mucormycosis agent</name>
    <name type="synonym">Rhizopus arrhizus var. delemar</name>
    <dbReference type="NCBI Taxonomy" id="246409"/>
    <lineage>
        <taxon>Eukaryota</taxon>
        <taxon>Fungi</taxon>
        <taxon>Fungi incertae sedis</taxon>
        <taxon>Mucoromycota</taxon>
        <taxon>Mucoromycotina</taxon>
        <taxon>Mucoromycetes</taxon>
        <taxon>Mucorales</taxon>
        <taxon>Mucorineae</taxon>
        <taxon>Rhizopodaceae</taxon>
        <taxon>Rhizopus</taxon>
    </lineage>
</organism>
<dbReference type="VEuPathDB" id="FungiDB:RO3G_00646"/>
<gene>
    <name evidence="2" type="ORF">RO3G_00646</name>
</gene>
<dbReference type="RefSeq" id="XP_067511338.1">
    <property type="nucleotide sequence ID" value="XM_067655237.1"/>
</dbReference>
<keyword evidence="3" id="KW-1185">Reference proteome</keyword>
<dbReference type="EMBL" id="CH476732">
    <property type="protein sequence ID" value="EIE75942.1"/>
    <property type="molecule type" value="Genomic_DNA"/>
</dbReference>
<sequence>MQLEEDKPHSTNAIKALENSNGTQEMPIHESSRGFFDVLSSRISLQVPIPCIWVKCNSKDFLETYEICRRASQENGSSSCPLPGQHLYSSQGKGTDDEPYPTNDSTLGNIGFLINKDKSTLIPNKVQSFLGFQFNTQHMTIQATTIKIQKLETRIRQLFKVWNIQQAITHVRVWDYNEELDVAQLQKKTVVWIGITAMMRPCSALGRLQYQDVDFTCSDDGQPLRGFLDIKTAERKSMENNKNWNCKSSR</sequence>
<accession>I1BIB2</accession>
<dbReference type="InParanoid" id="I1BIB2"/>
<evidence type="ECO:0000313" key="3">
    <source>
        <dbReference type="Proteomes" id="UP000009138"/>
    </source>
</evidence>
<dbReference type="AlphaFoldDB" id="I1BIB2"/>
<evidence type="ECO:0000256" key="1">
    <source>
        <dbReference type="SAM" id="MobiDB-lite"/>
    </source>
</evidence>
<feature type="region of interest" description="Disordered" evidence="1">
    <location>
        <begin position="74"/>
        <end position="99"/>
    </location>
</feature>
<protein>
    <submittedName>
        <fullName evidence="2">Uncharacterized protein</fullName>
    </submittedName>
</protein>
<dbReference type="GeneID" id="93607618"/>
<dbReference type="Proteomes" id="UP000009138">
    <property type="component" value="Unassembled WGS sequence"/>
</dbReference>
<proteinExistence type="predicted"/>
<reference evidence="2 3" key="1">
    <citation type="journal article" date="2009" name="PLoS Genet.">
        <title>Genomic analysis of the basal lineage fungus Rhizopus oryzae reveals a whole-genome duplication.</title>
        <authorList>
            <person name="Ma L.-J."/>
            <person name="Ibrahim A.S."/>
            <person name="Skory C."/>
            <person name="Grabherr M.G."/>
            <person name="Burger G."/>
            <person name="Butler M."/>
            <person name="Elias M."/>
            <person name="Idnurm A."/>
            <person name="Lang B.F."/>
            <person name="Sone T."/>
            <person name="Abe A."/>
            <person name="Calvo S.E."/>
            <person name="Corrochano L.M."/>
            <person name="Engels R."/>
            <person name="Fu J."/>
            <person name="Hansberg W."/>
            <person name="Kim J.-M."/>
            <person name="Kodira C.D."/>
            <person name="Koehrsen M.J."/>
            <person name="Liu B."/>
            <person name="Miranda-Saavedra D."/>
            <person name="O'Leary S."/>
            <person name="Ortiz-Castellanos L."/>
            <person name="Poulter R."/>
            <person name="Rodriguez-Romero J."/>
            <person name="Ruiz-Herrera J."/>
            <person name="Shen Y.-Q."/>
            <person name="Zeng Q."/>
            <person name="Galagan J."/>
            <person name="Birren B.W."/>
            <person name="Cuomo C.A."/>
            <person name="Wickes B.L."/>
        </authorList>
    </citation>
    <scope>NUCLEOTIDE SEQUENCE [LARGE SCALE GENOMIC DNA]</scope>
    <source>
        <strain evidence="3">RA 99-880 / ATCC MYA-4621 / FGSC 9543 / NRRL 43880</strain>
    </source>
</reference>